<proteinExistence type="predicted"/>
<protein>
    <recommendedName>
        <fullName evidence="1">DUF3444 domain-containing protein</fullName>
    </recommendedName>
</protein>
<dbReference type="AlphaFoldDB" id="A0A178UIS7"/>
<dbReference type="PANTHER" id="PTHR45089:SF50">
    <property type="entry name" value="DNAJ HEAT SHOCK AMINO-TERMINAL DOMAIN PROTEIN-RELATED"/>
    <property type="match status" value="1"/>
</dbReference>
<dbReference type="Pfam" id="PF11926">
    <property type="entry name" value="DUF3444"/>
    <property type="match status" value="2"/>
</dbReference>
<dbReference type="EMBL" id="LUHQ01000005">
    <property type="protein sequence ID" value="OAO93886.1"/>
    <property type="molecule type" value="Genomic_DNA"/>
</dbReference>
<evidence type="ECO:0000313" key="2">
    <source>
        <dbReference type="EMBL" id="OAO93886.1"/>
    </source>
</evidence>
<feature type="domain" description="DUF3444" evidence="1">
    <location>
        <begin position="77"/>
        <end position="291"/>
    </location>
</feature>
<evidence type="ECO:0000259" key="1">
    <source>
        <dbReference type="Pfam" id="PF11926"/>
    </source>
</evidence>
<dbReference type="InterPro" id="IPR024593">
    <property type="entry name" value="DUF3444"/>
</dbReference>
<accession>A0A178UIS7</accession>
<reference evidence="3" key="1">
    <citation type="journal article" date="2016" name="Proc. Natl. Acad. Sci. U.S.A.">
        <title>Chromosome-level assembly of Arabidopsis thaliana Ler reveals the extent of translocation and inversion polymorphisms.</title>
        <authorList>
            <person name="Zapata L."/>
            <person name="Ding J."/>
            <person name="Willing E.M."/>
            <person name="Hartwig B."/>
            <person name="Bezdan D."/>
            <person name="Jiao W.B."/>
            <person name="Patel V."/>
            <person name="Velikkakam James G."/>
            <person name="Koornneef M."/>
            <person name="Ossowski S."/>
            <person name="Schneeberger K."/>
        </authorList>
    </citation>
    <scope>NUCLEOTIDE SEQUENCE [LARGE SCALE GENOMIC DNA]</scope>
    <source>
        <strain evidence="3">cv. Landsberg erecta</strain>
    </source>
</reference>
<feature type="domain" description="DUF3444" evidence="1">
    <location>
        <begin position="332"/>
        <end position="542"/>
    </location>
</feature>
<sequence length="569" mass="65274">MIDTTSNKLLRRRAVSETLMKGTCAESVGKKRKRNEYDDSCIARYIGAVSNNRRGSSDNGDACIGEESAQANISKCVVGPKFNDFSKLREEANFKVGQTWALYDTMDGMPRLYAQIRKVSAPCFGLMITYLEPDSNDEKELQWFEKDLPVSVGNFRLGENKSTKDRSIFSHVIHCNERSNASCFSITCRFISTYHFSVSPRNGETWALFKNWDIKWSLKPDSHRKYEYEFVKILSDYADETGVYVAYLHKAKGFASVFFRMGRGYEGIFRILPQSLYRFSHRIHSFKLTGIEGKGVPKDAYELDKAALPETIEEFIVPLDSESNIKSKRQDIYFASKGNVFLTGQIWSFYCGDDSLPLYYGRIQKITFTQAFMQDPVCKLHIGRLKATRFPADVIDWENKGTPVGCGTFYARKALEIITPSEVSLQITPQTSIDGIEYTILPKIGEVWVIYKYWSRDMDAEDFSFASYNIVEILDDTLEYKVQLLKHDHFYKDHKKENTLLRAVKKNESWEMEGSGSYIPTYTIPKRERIRFSNKVPASRVTIEMYGELVDLISVDSRALPSHLIASDH</sequence>
<name>A0A178UIS7_ARATH</name>
<dbReference type="ExpressionAtlas" id="A0A178UIS7">
    <property type="expression patterns" value="baseline and differential"/>
</dbReference>
<evidence type="ECO:0000313" key="3">
    <source>
        <dbReference type="Proteomes" id="UP000078284"/>
    </source>
</evidence>
<dbReference type="PANTHER" id="PTHR45089">
    <property type="entry name" value="DNAJ HEAT SHOCK AMINO-TERMINAL DOMAIN PROTEIN-RELATED"/>
    <property type="match status" value="1"/>
</dbReference>
<dbReference type="Proteomes" id="UP000078284">
    <property type="component" value="Chromosome 5"/>
</dbReference>
<comment type="caution">
    <text evidence="2">The sequence shown here is derived from an EMBL/GenBank/DDBJ whole genome shotgun (WGS) entry which is preliminary data.</text>
</comment>
<organism evidence="2 3">
    <name type="scientific">Arabidopsis thaliana</name>
    <name type="common">Mouse-ear cress</name>
    <dbReference type="NCBI Taxonomy" id="3702"/>
    <lineage>
        <taxon>Eukaryota</taxon>
        <taxon>Viridiplantae</taxon>
        <taxon>Streptophyta</taxon>
        <taxon>Embryophyta</taxon>
        <taxon>Tracheophyta</taxon>
        <taxon>Spermatophyta</taxon>
        <taxon>Magnoliopsida</taxon>
        <taxon>eudicotyledons</taxon>
        <taxon>Gunneridae</taxon>
        <taxon>Pentapetalae</taxon>
        <taxon>rosids</taxon>
        <taxon>malvids</taxon>
        <taxon>Brassicales</taxon>
        <taxon>Brassicaceae</taxon>
        <taxon>Camelineae</taxon>
        <taxon>Arabidopsis</taxon>
    </lineage>
</organism>
<gene>
    <name evidence="2" type="ordered locus">AXX17_At5g18550</name>
</gene>